<dbReference type="NCBIfam" id="TIGR00254">
    <property type="entry name" value="GGDEF"/>
    <property type="match status" value="1"/>
</dbReference>
<organism evidence="8 9">
    <name type="scientific">Tepidimonas taiwanensis</name>
    <dbReference type="NCBI Taxonomy" id="307486"/>
    <lineage>
        <taxon>Bacteria</taxon>
        <taxon>Pseudomonadati</taxon>
        <taxon>Pseudomonadota</taxon>
        <taxon>Betaproteobacteria</taxon>
        <taxon>Burkholderiales</taxon>
        <taxon>Tepidimonas</taxon>
    </lineage>
</organism>
<evidence type="ECO:0000256" key="2">
    <source>
        <dbReference type="SAM" id="Coils"/>
    </source>
</evidence>
<dbReference type="Proteomes" id="UP000317763">
    <property type="component" value="Unassembled WGS sequence"/>
</dbReference>
<proteinExistence type="predicted"/>
<keyword evidence="1" id="KW-0145">Chemotaxis</keyword>
<dbReference type="InterPro" id="IPR052155">
    <property type="entry name" value="Biofilm_reg_signaling"/>
</dbReference>
<feature type="coiled-coil region" evidence="2">
    <location>
        <begin position="649"/>
        <end position="718"/>
    </location>
</feature>
<dbReference type="PROSITE" id="PS50112">
    <property type="entry name" value="PAS"/>
    <property type="match status" value="2"/>
</dbReference>
<dbReference type="SUPFAM" id="SSF53335">
    <property type="entry name" value="S-adenosyl-L-methionine-dependent methyltransferases"/>
    <property type="match status" value="1"/>
</dbReference>
<dbReference type="Gene3D" id="3.20.20.450">
    <property type="entry name" value="EAL domain"/>
    <property type="match status" value="1"/>
</dbReference>
<dbReference type="Pfam" id="PF01739">
    <property type="entry name" value="CheR"/>
    <property type="match status" value="1"/>
</dbReference>
<evidence type="ECO:0000313" key="9">
    <source>
        <dbReference type="Proteomes" id="UP000317763"/>
    </source>
</evidence>
<keyword evidence="9" id="KW-1185">Reference proteome</keyword>
<feature type="active site" evidence="1">
    <location>
        <position position="51"/>
    </location>
</feature>
<gene>
    <name evidence="8" type="ORF">Ttaiw_00302</name>
</gene>
<dbReference type="InterPro" id="IPR035919">
    <property type="entry name" value="EAL_sf"/>
</dbReference>
<name>A0A554XD15_9BURK</name>
<dbReference type="PRINTS" id="PR00996">
    <property type="entry name" value="CHERMTFRASE"/>
</dbReference>
<dbReference type="SUPFAM" id="SSF47757">
    <property type="entry name" value="Chemotaxis receptor methyltransferase CheR, N-terminal domain"/>
    <property type="match status" value="1"/>
</dbReference>
<dbReference type="SUPFAM" id="SSF141868">
    <property type="entry name" value="EAL domain-like"/>
    <property type="match status" value="1"/>
</dbReference>
<dbReference type="InterPro" id="IPR035909">
    <property type="entry name" value="CheB_C"/>
</dbReference>
<feature type="domain" description="GGDEF" evidence="7">
    <location>
        <begin position="1119"/>
        <end position="1252"/>
    </location>
</feature>
<dbReference type="CDD" id="cd16434">
    <property type="entry name" value="CheB-CheR_fusion"/>
    <property type="match status" value="1"/>
</dbReference>
<sequence>MNDTAVPHPDAAPALRWLVAIGASAGGLDPLRALLGAARPRNDTAIVVAQHLSGPDGDVLVQLLQRSTAWTVRAIADGDALTPGTVHVCPPGLDVDLEDTRLRLRRAESLPRPSIDRLFAAIARTHGAHAIGIVLSGTGNDGLAGARDIHGAGGAVWLQDPATCAFPSMPRALLDAGLADMVGTPAALGRRLQTLPGTDAPGAPRSRRAQARARQLALDRIAQRVGQAAGLDLTRYQGATLRRQFERVMRDEGIPDWATLSQRLDADPELLRRMAAAVSVGVTQWLRDPAAFLSLRAALRERLARAGPQDTPVRVWSCACATGQETYSLAMLLDDLLRELGLRREFLVIGTDVQPAYLATAREALYPLDELQHLPAEWRQRYLESDGTHGRVVPELRRRCLFVRHDVTQDLPFARIDVVACRNLLIYLKPTTKAAVLGRLHHALLDDGLLLLGAAEGGARGVHELFEPVAGSPYLFRRRPGASPRIDWTAPIHAPAPGAAPASARAHRQAADTLETSARERLLDLLIERYAPATVLADAQGHPLHLVGSVQDLLRWPRGPSVRLTVTELVPAEWQRDVSLALQQVLRGASDRFELPLPALPPGHTPYALQTQRVTVQERHFVALSFIAPARPVAAGAAAADGGLEPARQDVLINVLEQAQRELQEVNDRLQAAHEQLEVANEELEASNEELQASNEELRSLNEQLDQSLREQRRLNELLDAVLRHSQQALLVLDAQGRVLRYNARAAQWLGVTDADIGQAWSFGRGPVAWPQPDRLLRRLLAPDLTPTQEEVLVGERHYLLQMAPWHTRDARAGVLLAVSDLTEVRRVEAQRLALQARLSALTNALQEAVLMATPGLQQLQHVSPRLAEWLGTSTETLLREPARLRAAIAPEDRDRVLARWEAADDTEWQQRYHLIGPDGQRRLVLERAARADAEKGETPPIAASLLDITEAALVEQRERATQARMRALWHNPNVGMAMCDVAGRLLEVNDALARLLNTSVDALVGQSLHALADVEERLPALNQWQAVVGGAGSVALEMRLRAVGGDPHWVRRHLTLARDPERGDDFVVVILENLDEVKAREQTIYRQANFDPLTGLPNRNLLRDRLLQALRREAREGGYVFVLFLDLDGFKEVNDLYGHDSGDALLIEAAQRLRGCLRPADTVARFGGDEFVVLIDGANGPMAAERVGHAILEALRRPFDVPDNQVTLTASVGIATFPTDSDNADELLRLADTAMYAAKAQGKDRLRFFSPHMDSATRRQSGIKLGIERALVNDEFELYFQPVIALPLGQPIGAEALLRWRHPERGLVPPGEFIPVAETTGQIRRLGAWALREVARLAPQAAQRWGTDFRLAVNLSVAQFGGPEIEAWRREHEAVLPHLVMEVTESLLMQDNVNHWRWLMRLREAGAQIALDDFGTGYSSLAYLQRLTIDYLKLDKSFTEHVGHGGPSERIVQAVFDIAGAVGAHVIVEGLEREEQWRFFQPMAPLHVQGYYCARPMPWDALVDFMADAARPAAAS</sequence>
<dbReference type="Pfam" id="PF08447">
    <property type="entry name" value="PAS_3"/>
    <property type="match status" value="1"/>
</dbReference>
<keyword evidence="1" id="KW-0378">Hydrolase</keyword>
<dbReference type="GO" id="GO:0008757">
    <property type="term" value="F:S-adenosylmethionine-dependent methyltransferase activity"/>
    <property type="evidence" value="ECO:0007669"/>
    <property type="project" value="InterPro"/>
</dbReference>
<dbReference type="CDD" id="cd01949">
    <property type="entry name" value="GGDEF"/>
    <property type="match status" value="1"/>
</dbReference>
<dbReference type="InterPro" id="IPR013655">
    <property type="entry name" value="PAS_fold_3"/>
</dbReference>
<comment type="caution">
    <text evidence="8">The sequence shown here is derived from an EMBL/GenBank/DDBJ whole genome shotgun (WGS) entry which is preliminary data.</text>
</comment>
<dbReference type="EMBL" id="VJOM01000002">
    <property type="protein sequence ID" value="TSE33730.1"/>
    <property type="molecule type" value="Genomic_DNA"/>
</dbReference>
<dbReference type="GO" id="GO:0008984">
    <property type="term" value="F:protein-glutamate methylesterase activity"/>
    <property type="evidence" value="ECO:0007669"/>
    <property type="project" value="InterPro"/>
</dbReference>
<feature type="domain" description="EAL" evidence="6">
    <location>
        <begin position="1261"/>
        <end position="1511"/>
    </location>
</feature>
<evidence type="ECO:0000259" key="5">
    <source>
        <dbReference type="PROSITE" id="PS50123"/>
    </source>
</evidence>
<dbReference type="SMART" id="SM00052">
    <property type="entry name" value="EAL"/>
    <property type="match status" value="1"/>
</dbReference>
<dbReference type="CDD" id="cd00130">
    <property type="entry name" value="PAS"/>
    <property type="match status" value="1"/>
</dbReference>
<feature type="active site" evidence="1">
    <location>
        <position position="141"/>
    </location>
</feature>
<dbReference type="SMART" id="SM00138">
    <property type="entry name" value="MeTrc"/>
    <property type="match status" value="1"/>
</dbReference>
<dbReference type="NCBIfam" id="TIGR00229">
    <property type="entry name" value="sensory_box"/>
    <property type="match status" value="1"/>
</dbReference>
<dbReference type="Pfam" id="PF01339">
    <property type="entry name" value="CheB_methylest"/>
    <property type="match status" value="1"/>
</dbReference>
<keyword evidence="2" id="KW-0175">Coiled coil</keyword>
<dbReference type="PROSITE" id="PS50883">
    <property type="entry name" value="EAL"/>
    <property type="match status" value="1"/>
</dbReference>
<dbReference type="InterPro" id="IPR043128">
    <property type="entry name" value="Rev_trsase/Diguanyl_cyclase"/>
</dbReference>
<evidence type="ECO:0000259" key="4">
    <source>
        <dbReference type="PROSITE" id="PS50122"/>
    </source>
</evidence>
<feature type="active site" evidence="1">
    <location>
        <position position="24"/>
    </location>
</feature>
<evidence type="ECO:0000256" key="1">
    <source>
        <dbReference type="PROSITE-ProRule" id="PRU00050"/>
    </source>
</evidence>
<accession>A0A554XD15</accession>
<evidence type="ECO:0000259" key="3">
    <source>
        <dbReference type="PROSITE" id="PS50112"/>
    </source>
</evidence>
<dbReference type="RefSeq" id="WP_185974854.1">
    <property type="nucleotide sequence ID" value="NZ_CP083911.1"/>
</dbReference>
<dbReference type="GO" id="GO:0000156">
    <property type="term" value="F:phosphorelay response regulator activity"/>
    <property type="evidence" value="ECO:0007669"/>
    <property type="project" value="InterPro"/>
</dbReference>
<dbReference type="InterPro" id="IPR001633">
    <property type="entry name" value="EAL_dom"/>
</dbReference>
<feature type="domain" description="CheB-type methylesterase" evidence="4">
    <location>
        <begin position="7"/>
        <end position="182"/>
    </location>
</feature>
<dbReference type="STRING" id="307486.GCA_000807215_00655"/>
<dbReference type="SUPFAM" id="SSF55073">
    <property type="entry name" value="Nucleotide cyclase"/>
    <property type="match status" value="1"/>
</dbReference>
<evidence type="ECO:0000259" key="7">
    <source>
        <dbReference type="PROSITE" id="PS50887"/>
    </source>
</evidence>
<feature type="domain" description="CheR-type methyltransferase" evidence="5">
    <location>
        <begin position="218"/>
        <end position="479"/>
    </location>
</feature>
<dbReference type="InterPro" id="IPR000780">
    <property type="entry name" value="CheR_MeTrfase"/>
</dbReference>
<dbReference type="FunFam" id="3.30.70.270:FF:000001">
    <property type="entry name" value="Diguanylate cyclase domain protein"/>
    <property type="match status" value="1"/>
</dbReference>
<dbReference type="SUPFAM" id="SSF52738">
    <property type="entry name" value="Methylesterase CheB, C-terminal domain"/>
    <property type="match status" value="1"/>
</dbReference>
<feature type="domain" description="PAS" evidence="3">
    <location>
        <begin position="711"/>
        <end position="757"/>
    </location>
</feature>
<dbReference type="GO" id="GO:0006935">
    <property type="term" value="P:chemotaxis"/>
    <property type="evidence" value="ECO:0007669"/>
    <property type="project" value="UniProtKB-UniRule"/>
</dbReference>
<dbReference type="Pfam" id="PF00990">
    <property type="entry name" value="GGDEF"/>
    <property type="match status" value="1"/>
</dbReference>
<dbReference type="InterPro" id="IPR000160">
    <property type="entry name" value="GGDEF_dom"/>
</dbReference>
<dbReference type="InterPro" id="IPR022642">
    <property type="entry name" value="CheR_C"/>
</dbReference>
<dbReference type="Gene3D" id="3.40.50.180">
    <property type="entry name" value="Methylesterase CheB, C-terminal domain"/>
    <property type="match status" value="1"/>
</dbReference>
<dbReference type="SMART" id="SM00091">
    <property type="entry name" value="PAS"/>
    <property type="match status" value="4"/>
</dbReference>
<dbReference type="PROSITE" id="PS50123">
    <property type="entry name" value="CHER"/>
    <property type="match status" value="1"/>
</dbReference>
<dbReference type="InterPro" id="IPR000014">
    <property type="entry name" value="PAS"/>
</dbReference>
<dbReference type="Pfam" id="PF00563">
    <property type="entry name" value="EAL"/>
    <property type="match status" value="1"/>
</dbReference>
<dbReference type="Gene3D" id="3.30.450.20">
    <property type="entry name" value="PAS domain"/>
    <property type="match status" value="3"/>
</dbReference>
<reference evidence="8 9" key="1">
    <citation type="submission" date="2019-07" db="EMBL/GenBank/DDBJ databases">
        <title>Tepidimonas taiwanensis I1-1 draft genome.</title>
        <authorList>
            <person name="Da Costa M.S."/>
            <person name="Froufe H.J.C."/>
            <person name="Egas C."/>
            <person name="Albuquerque L."/>
        </authorList>
    </citation>
    <scope>NUCLEOTIDE SEQUENCE [LARGE SCALE GENOMIC DNA]</scope>
    <source>
        <strain evidence="8 9">I1-1</strain>
    </source>
</reference>
<dbReference type="Gene3D" id="3.40.50.150">
    <property type="entry name" value="Vaccinia Virus protein VP39"/>
    <property type="match status" value="1"/>
</dbReference>
<dbReference type="InterPro" id="IPR013656">
    <property type="entry name" value="PAS_4"/>
</dbReference>
<dbReference type="SUPFAM" id="SSF55785">
    <property type="entry name" value="PYP-like sensor domain (PAS domain)"/>
    <property type="match status" value="3"/>
</dbReference>
<dbReference type="Pfam" id="PF08448">
    <property type="entry name" value="PAS_4"/>
    <property type="match status" value="2"/>
</dbReference>
<evidence type="ECO:0000313" key="8">
    <source>
        <dbReference type="EMBL" id="TSE33730.1"/>
    </source>
</evidence>
<dbReference type="InterPro" id="IPR035965">
    <property type="entry name" value="PAS-like_dom_sf"/>
</dbReference>
<feature type="domain" description="PAS" evidence="3">
    <location>
        <begin position="962"/>
        <end position="1015"/>
    </location>
</feature>
<dbReference type="SMART" id="SM00267">
    <property type="entry name" value="GGDEF"/>
    <property type="match status" value="1"/>
</dbReference>
<dbReference type="PROSITE" id="PS50122">
    <property type="entry name" value="CHEB"/>
    <property type="match status" value="1"/>
</dbReference>
<dbReference type="PROSITE" id="PS50887">
    <property type="entry name" value="GGDEF"/>
    <property type="match status" value="1"/>
</dbReference>
<evidence type="ECO:0000259" key="6">
    <source>
        <dbReference type="PROSITE" id="PS50883"/>
    </source>
</evidence>
<dbReference type="InterPro" id="IPR000673">
    <property type="entry name" value="Sig_transdc_resp-reg_Me-estase"/>
</dbReference>
<dbReference type="GO" id="GO:0005737">
    <property type="term" value="C:cytoplasm"/>
    <property type="evidence" value="ECO:0007669"/>
    <property type="project" value="InterPro"/>
</dbReference>
<dbReference type="Gene3D" id="3.30.70.270">
    <property type="match status" value="1"/>
</dbReference>
<protein>
    <submittedName>
        <fullName evidence="8">Putative signaling protein</fullName>
    </submittedName>
</protein>
<dbReference type="PANTHER" id="PTHR44757">
    <property type="entry name" value="DIGUANYLATE CYCLASE DGCP"/>
    <property type="match status" value="1"/>
</dbReference>
<dbReference type="InterPro" id="IPR029787">
    <property type="entry name" value="Nucleotide_cyclase"/>
</dbReference>
<dbReference type="PANTHER" id="PTHR44757:SF2">
    <property type="entry name" value="BIOFILM ARCHITECTURE MAINTENANCE PROTEIN MBAA"/>
    <property type="match status" value="1"/>
</dbReference>
<dbReference type="CDD" id="cd01948">
    <property type="entry name" value="EAL"/>
    <property type="match status" value="1"/>
</dbReference>
<dbReference type="InterPro" id="IPR029063">
    <property type="entry name" value="SAM-dependent_MTases_sf"/>
</dbReference>